<keyword evidence="1" id="KW-0732">Signal</keyword>
<dbReference type="InterPro" id="IPR006311">
    <property type="entry name" value="TAT_signal"/>
</dbReference>
<dbReference type="EMBL" id="CP031320">
    <property type="protein sequence ID" value="AXK31591.1"/>
    <property type="molecule type" value="Genomic_DNA"/>
</dbReference>
<dbReference type="SUPFAM" id="SSF53850">
    <property type="entry name" value="Periplasmic binding protein-like II"/>
    <property type="match status" value="1"/>
</dbReference>
<dbReference type="InterPro" id="IPR050490">
    <property type="entry name" value="Bact_solute-bd_prot1"/>
</dbReference>
<organism evidence="2 3">
    <name type="scientific">Streptomyces armeniacus</name>
    <dbReference type="NCBI Taxonomy" id="83291"/>
    <lineage>
        <taxon>Bacteria</taxon>
        <taxon>Bacillati</taxon>
        <taxon>Actinomycetota</taxon>
        <taxon>Actinomycetes</taxon>
        <taxon>Kitasatosporales</taxon>
        <taxon>Streptomycetaceae</taxon>
        <taxon>Streptomyces</taxon>
    </lineage>
</organism>
<proteinExistence type="predicted"/>
<dbReference type="PROSITE" id="PS51318">
    <property type="entry name" value="TAT"/>
    <property type="match status" value="1"/>
</dbReference>
<dbReference type="AlphaFoldDB" id="A0A345XIX5"/>
<dbReference type="InterPro" id="IPR006059">
    <property type="entry name" value="SBP"/>
</dbReference>
<evidence type="ECO:0000256" key="1">
    <source>
        <dbReference type="SAM" id="SignalP"/>
    </source>
</evidence>
<dbReference type="Proteomes" id="UP000254425">
    <property type="component" value="Chromosome"/>
</dbReference>
<dbReference type="PANTHER" id="PTHR43649">
    <property type="entry name" value="ARABINOSE-BINDING PROTEIN-RELATED"/>
    <property type="match status" value="1"/>
</dbReference>
<dbReference type="Pfam" id="PF13416">
    <property type="entry name" value="SBP_bac_8"/>
    <property type="match status" value="1"/>
</dbReference>
<evidence type="ECO:0000313" key="2">
    <source>
        <dbReference type="EMBL" id="AXK31591.1"/>
    </source>
</evidence>
<dbReference type="PANTHER" id="PTHR43649:SF14">
    <property type="entry name" value="BLR3389 PROTEIN"/>
    <property type="match status" value="1"/>
</dbReference>
<keyword evidence="3" id="KW-1185">Reference proteome</keyword>
<evidence type="ECO:0000313" key="3">
    <source>
        <dbReference type="Proteomes" id="UP000254425"/>
    </source>
</evidence>
<protein>
    <submittedName>
        <fullName evidence="2">Extracellular solute-binding protein</fullName>
    </submittedName>
</protein>
<dbReference type="RefSeq" id="WP_208875196.1">
    <property type="nucleotide sequence ID" value="NZ_CP031320.1"/>
</dbReference>
<feature type="chain" id="PRO_5038862731" evidence="1">
    <location>
        <begin position="31"/>
        <end position="439"/>
    </location>
</feature>
<accession>A0A345XIX5</accession>
<gene>
    <name evidence="2" type="ORF">DVA86_01950</name>
</gene>
<dbReference type="Gene3D" id="3.40.190.10">
    <property type="entry name" value="Periplasmic binding protein-like II"/>
    <property type="match status" value="1"/>
</dbReference>
<name>A0A345XIX5_9ACTN</name>
<sequence>MTPPPALPRRRLLRGALYGAAAAAAAPALSACGSVVGSSAVTGGLQFWNLFAGTDGGLMKKMLTQVERRVPELRATSTVLEWGASYYTKLAMSSAGGRPPDLAVMHVSRLAGYAPGGLLDPWDMDTLAEFGIRAEDLNPDALKRGHYDGRPYALPLDTHPLVVYFDREAMDKAGLLDGDGRLVPFDSPEDYLDAAQQLRAVKGKMGPVYGHVRDPAANWRLFWTLFAQTGAEFDISRKPARIDRAAAVRVVRLMHRMMSPECGSMDGASAIGAFANGSSPMIFTGEWDITAFREVEGLDLGASPFPTLLGRPAAWADSHTFVLPHRDDPDPERRRDAHRLVAELFKASFTWAEAGHIPGYLPVVRSRAYGKLSPQSDYAKSAETPALDPPAWFFGAGTDVQSQMSQALQSALGGGTSADETVDRMTDAVEFSLGKPNPA</sequence>
<feature type="signal peptide" evidence="1">
    <location>
        <begin position="1"/>
        <end position="30"/>
    </location>
</feature>
<reference evidence="2 3" key="1">
    <citation type="submission" date="2018-07" db="EMBL/GenBank/DDBJ databases">
        <title>Draft genome of the type strain Streptomyces armeniacus ATCC 15676.</title>
        <authorList>
            <person name="Labana P."/>
            <person name="Gosse J.T."/>
            <person name="Boddy C.N."/>
        </authorList>
    </citation>
    <scope>NUCLEOTIDE SEQUENCE [LARGE SCALE GENOMIC DNA]</scope>
    <source>
        <strain evidence="2 3">ATCC 15676</strain>
    </source>
</reference>
<dbReference type="KEGG" id="sarm:DVA86_01950"/>